<evidence type="ECO:0000313" key="2">
    <source>
        <dbReference type="Proteomes" id="UP000503162"/>
    </source>
</evidence>
<accession>A0A6G8IEX4</accession>
<name>A0A6G8IEX4_9BURK</name>
<sequence length="89" mass="9903">MSKHTPSLTREQVLAIADKYGEFQYGDAQGHKRLEFAADVIAAHERIRAAAPDLLSVLLEAVEQPMRTEGSEWWVRVNAAIRKATGEQA</sequence>
<evidence type="ECO:0000313" key="1">
    <source>
        <dbReference type="EMBL" id="QIM51595.1"/>
    </source>
</evidence>
<protein>
    <submittedName>
        <fullName evidence="1">Uncharacterized protein</fullName>
    </submittedName>
</protein>
<dbReference type="AlphaFoldDB" id="A0A6G8IEX4"/>
<gene>
    <name evidence="1" type="ORF">G9Q37_05305</name>
</gene>
<keyword evidence="2" id="KW-1185">Reference proteome</keyword>
<dbReference type="RefSeq" id="WP_166225582.1">
    <property type="nucleotide sequence ID" value="NZ_CP049989.1"/>
</dbReference>
<proteinExistence type="predicted"/>
<organism evidence="1 2">
    <name type="scientific">Hydrogenophaga crocea</name>
    <dbReference type="NCBI Taxonomy" id="2716225"/>
    <lineage>
        <taxon>Bacteria</taxon>
        <taxon>Pseudomonadati</taxon>
        <taxon>Pseudomonadota</taxon>
        <taxon>Betaproteobacteria</taxon>
        <taxon>Burkholderiales</taxon>
        <taxon>Comamonadaceae</taxon>
        <taxon>Hydrogenophaga</taxon>
    </lineage>
</organism>
<dbReference type="EMBL" id="CP049989">
    <property type="protein sequence ID" value="QIM51595.1"/>
    <property type="molecule type" value="Genomic_DNA"/>
</dbReference>
<reference evidence="1 2" key="1">
    <citation type="submission" date="2020-03" db="EMBL/GenBank/DDBJ databases">
        <title>Hydrogenophaga sp. nov. isolated from cyanobacterial mat.</title>
        <authorList>
            <person name="Thorat V."/>
            <person name="Kirdat K."/>
            <person name="Tiwarekar B."/>
            <person name="Costa E.D."/>
            <person name="Yadav A."/>
        </authorList>
    </citation>
    <scope>NUCLEOTIDE SEQUENCE [LARGE SCALE GENOMIC DNA]</scope>
    <source>
        <strain evidence="1 2">BA0156</strain>
    </source>
</reference>
<dbReference type="KEGG" id="hcz:G9Q37_05305"/>
<dbReference type="Proteomes" id="UP000503162">
    <property type="component" value="Chromosome"/>
</dbReference>